<dbReference type="AlphaFoldDB" id="A0A231GTL2"/>
<name>A0A231GTL2_9NOCA</name>
<protein>
    <submittedName>
        <fullName evidence="2">Uncharacterized protein</fullName>
    </submittedName>
</protein>
<comment type="caution">
    <text evidence="2">The sequence shown here is derived from an EMBL/GenBank/DDBJ whole genome shotgun (WGS) entry which is preliminary data.</text>
</comment>
<feature type="coiled-coil region" evidence="1">
    <location>
        <begin position="103"/>
        <end position="130"/>
    </location>
</feature>
<dbReference type="RefSeq" id="WP_051043524.1">
    <property type="nucleotide sequence ID" value="NZ_JAAXOR010000007.1"/>
</dbReference>
<keyword evidence="3" id="KW-1185">Reference proteome</keyword>
<evidence type="ECO:0000313" key="2">
    <source>
        <dbReference type="EMBL" id="OXR39821.1"/>
    </source>
</evidence>
<keyword evidence="1" id="KW-0175">Coiled coil</keyword>
<gene>
    <name evidence="2" type="ORF">B7C42_08109</name>
</gene>
<proteinExistence type="predicted"/>
<accession>A0A231GTL2</accession>
<evidence type="ECO:0000313" key="3">
    <source>
        <dbReference type="Proteomes" id="UP000215506"/>
    </source>
</evidence>
<sequence length="161" mass="17835">MTVVPLHQPRWDPDEHLIDAAIAGRVRGTDLPTTDRAWLVAHLTHRGHTTDTIAAWLHCSRRTVQMSRTEPVAVLTTRLLAAQAAVDKALSQARASRITPAAIDRLISENQRLRDSRGELIDQLAKARQLADIPCPPSVIVVHPARTRRRPPVAVPTLPLF</sequence>
<reference evidence="2 3" key="1">
    <citation type="submission" date="2017-07" db="EMBL/GenBank/DDBJ databases">
        <title>First draft Genome Sequence of Nocardia cerradoensis isolated from human infection.</title>
        <authorList>
            <person name="Carrasco G."/>
        </authorList>
    </citation>
    <scope>NUCLEOTIDE SEQUENCE [LARGE SCALE GENOMIC DNA]</scope>
    <source>
        <strain evidence="2 3">CNM20130759</strain>
    </source>
</reference>
<evidence type="ECO:0000256" key="1">
    <source>
        <dbReference type="SAM" id="Coils"/>
    </source>
</evidence>
<organism evidence="2 3">
    <name type="scientific">Nocardia cerradoensis</name>
    <dbReference type="NCBI Taxonomy" id="85688"/>
    <lineage>
        <taxon>Bacteria</taxon>
        <taxon>Bacillati</taxon>
        <taxon>Actinomycetota</taxon>
        <taxon>Actinomycetes</taxon>
        <taxon>Mycobacteriales</taxon>
        <taxon>Nocardiaceae</taxon>
        <taxon>Nocardia</taxon>
    </lineage>
</organism>
<dbReference type="EMBL" id="NGAF01000060">
    <property type="protein sequence ID" value="OXR39821.1"/>
    <property type="molecule type" value="Genomic_DNA"/>
</dbReference>
<dbReference type="Proteomes" id="UP000215506">
    <property type="component" value="Unassembled WGS sequence"/>
</dbReference>